<evidence type="ECO:0000259" key="3">
    <source>
        <dbReference type="PROSITE" id="PS51767"/>
    </source>
</evidence>
<keyword evidence="1" id="KW-0472">Membrane</keyword>
<feature type="signal peptide" evidence="2">
    <location>
        <begin position="1"/>
        <end position="19"/>
    </location>
</feature>
<dbReference type="InterPro" id="IPR033121">
    <property type="entry name" value="PEPTIDASE_A1"/>
</dbReference>
<evidence type="ECO:0000313" key="5">
    <source>
        <dbReference type="Proteomes" id="UP000187209"/>
    </source>
</evidence>
<organism evidence="4 5">
    <name type="scientific">Stentor coeruleus</name>
    <dbReference type="NCBI Taxonomy" id="5963"/>
    <lineage>
        <taxon>Eukaryota</taxon>
        <taxon>Sar</taxon>
        <taxon>Alveolata</taxon>
        <taxon>Ciliophora</taxon>
        <taxon>Postciliodesmatophora</taxon>
        <taxon>Heterotrichea</taxon>
        <taxon>Heterotrichida</taxon>
        <taxon>Stentoridae</taxon>
        <taxon>Stentor</taxon>
    </lineage>
</organism>
<gene>
    <name evidence="4" type="ORF">SteCoe_25373</name>
</gene>
<accession>A0A1R2BFD6</accession>
<evidence type="ECO:0000256" key="1">
    <source>
        <dbReference type="SAM" id="Phobius"/>
    </source>
</evidence>
<feature type="domain" description="Peptidase A1" evidence="3">
    <location>
        <begin position="59"/>
        <end position="347"/>
    </location>
</feature>
<evidence type="ECO:0000256" key="2">
    <source>
        <dbReference type="SAM" id="SignalP"/>
    </source>
</evidence>
<reference evidence="4 5" key="1">
    <citation type="submission" date="2016-11" db="EMBL/GenBank/DDBJ databases">
        <title>The macronuclear genome of Stentor coeruleus: a giant cell with tiny introns.</title>
        <authorList>
            <person name="Slabodnick M."/>
            <person name="Ruby J.G."/>
            <person name="Reiff S.B."/>
            <person name="Swart E.C."/>
            <person name="Gosai S."/>
            <person name="Prabakaran S."/>
            <person name="Witkowska E."/>
            <person name="Larue G.E."/>
            <person name="Fisher S."/>
            <person name="Freeman R.M."/>
            <person name="Gunawardena J."/>
            <person name="Chu W."/>
            <person name="Stover N.A."/>
            <person name="Gregory B.D."/>
            <person name="Nowacki M."/>
            <person name="Derisi J."/>
            <person name="Roy S.W."/>
            <person name="Marshall W.F."/>
            <person name="Sood P."/>
        </authorList>
    </citation>
    <scope>NUCLEOTIDE SEQUENCE [LARGE SCALE GENOMIC DNA]</scope>
    <source>
        <strain evidence="4">WM001</strain>
    </source>
</reference>
<dbReference type="EMBL" id="MPUH01000688">
    <property type="protein sequence ID" value="OMJ75487.1"/>
    <property type="molecule type" value="Genomic_DNA"/>
</dbReference>
<dbReference type="PROSITE" id="PS51767">
    <property type="entry name" value="PEPTIDASE_A1"/>
    <property type="match status" value="1"/>
</dbReference>
<protein>
    <recommendedName>
        <fullName evidence="3">Peptidase A1 domain-containing protein</fullName>
    </recommendedName>
</protein>
<comment type="caution">
    <text evidence="4">The sequence shown here is derived from an EMBL/GenBank/DDBJ whole genome shotgun (WGS) entry which is preliminary data.</text>
</comment>
<evidence type="ECO:0000313" key="4">
    <source>
        <dbReference type="EMBL" id="OMJ75487.1"/>
    </source>
</evidence>
<keyword evidence="1" id="KW-0812">Transmembrane</keyword>
<keyword evidence="2" id="KW-0732">Signal</keyword>
<feature type="transmembrane region" description="Helical" evidence="1">
    <location>
        <begin position="364"/>
        <end position="386"/>
    </location>
</feature>
<dbReference type="AlphaFoldDB" id="A0A1R2BFD6"/>
<dbReference type="Proteomes" id="UP000187209">
    <property type="component" value="Unassembled WGS sequence"/>
</dbReference>
<dbReference type="Pfam" id="PF00026">
    <property type="entry name" value="Asp"/>
    <property type="match status" value="1"/>
</dbReference>
<keyword evidence="5" id="KW-1185">Reference proteome</keyword>
<dbReference type="InterPro" id="IPR021109">
    <property type="entry name" value="Peptidase_aspartic_dom_sf"/>
</dbReference>
<proteinExistence type="predicted"/>
<keyword evidence="1" id="KW-1133">Transmembrane helix</keyword>
<feature type="chain" id="PRO_5012119302" description="Peptidase A1 domain-containing protein" evidence="2">
    <location>
        <begin position="20"/>
        <end position="397"/>
    </location>
</feature>
<sequence length="397" mass="44944">MTVILIYIGFATLLNFASSSKLKTQTQKGLHKSIELKNVESINLLDTKDVSENEIPQHLEVALSIGTPAVNVIALINQASVGIAVLIADSKHPSYYNYSASSTLTDFQSDSKFWDFPNVNSGNEKIVFNKYTLESQEVYFLNSSIIDNYDYSIIGLGYDTTLNEKHLLTNLKKSGYISEANYAINYKCNSIDVGVNIEEYNSMSNVIVLNSNDSWIITPDSVDISRFSYTQQNAQFRIEKDCISGPSSQINDLFNEIINITSRCTEYNDHIKCSCTENQFELLPKITFKFDNKKLEIEGKHYTVYKDGQCEIFVSNKTYTDNWVLGKPFYNGHTAVFDIETKKISINPISKCEKLIQITNLYEIIFGIFAIVTIASFVVMLVIILVKSKNEKGYKRI</sequence>
<name>A0A1R2BFD6_9CILI</name>
<dbReference type="Gene3D" id="2.40.70.10">
    <property type="entry name" value="Acid Proteases"/>
    <property type="match status" value="1"/>
</dbReference>
<dbReference type="SUPFAM" id="SSF50630">
    <property type="entry name" value="Acid proteases"/>
    <property type="match status" value="1"/>
</dbReference>